<dbReference type="EMBL" id="HBFQ01065737">
    <property type="protein sequence ID" value="CAD8872331.1"/>
    <property type="molecule type" value="Transcribed_RNA"/>
</dbReference>
<name>A0A7S1B1P5_NOCSC</name>
<evidence type="ECO:0000313" key="1">
    <source>
        <dbReference type="EMBL" id="CAD8872331.1"/>
    </source>
</evidence>
<reference evidence="1" key="1">
    <citation type="submission" date="2021-01" db="EMBL/GenBank/DDBJ databases">
        <authorList>
            <person name="Corre E."/>
            <person name="Pelletier E."/>
            <person name="Niang G."/>
            <person name="Scheremetjew M."/>
            <person name="Finn R."/>
            <person name="Kale V."/>
            <person name="Holt S."/>
            <person name="Cochrane G."/>
            <person name="Meng A."/>
            <person name="Brown T."/>
            <person name="Cohen L."/>
        </authorList>
    </citation>
    <scope>NUCLEOTIDE SEQUENCE</scope>
</reference>
<accession>A0A7S1B1P5</accession>
<protein>
    <submittedName>
        <fullName evidence="1">Uncharacterized protein</fullName>
    </submittedName>
</protein>
<proteinExistence type="predicted"/>
<dbReference type="AlphaFoldDB" id="A0A7S1B1P5"/>
<gene>
    <name evidence="1" type="ORF">NSCI0253_LOCUS46688</name>
</gene>
<sequence length="234" mass="25220">MDVVGQLRSSGPIHFDHRLRVCNAYPYSSAINVYRGADLLTEAMPYKTCQDLKSALVAGDKLDFKIGSASAGVFSVSDLPNNDAVLLLIIHRHDGLSSAAAFESHVFANLLNSQVAVFDTYSGSALSTPEIVDERGGKSRSETLRFNSVVAVNKGMYEVKLKDHTGVTKAVSELVALNHESYVVIRTGVEAHSGQSYPEDLIVFPQSSTAQLSGAQEVMSSAAWLVLFLALFAH</sequence>
<organism evidence="1">
    <name type="scientific">Noctiluca scintillans</name>
    <name type="common">Sea sparkle</name>
    <name type="synonym">Red tide dinoflagellate</name>
    <dbReference type="NCBI Taxonomy" id="2966"/>
    <lineage>
        <taxon>Eukaryota</taxon>
        <taxon>Sar</taxon>
        <taxon>Alveolata</taxon>
        <taxon>Dinophyceae</taxon>
        <taxon>Noctilucales</taxon>
        <taxon>Noctilucaceae</taxon>
        <taxon>Noctiluca</taxon>
    </lineage>
</organism>